<evidence type="ECO:0000313" key="3">
    <source>
        <dbReference type="Proteomes" id="UP000176998"/>
    </source>
</evidence>
<name>A0A1G4B702_9PEZI</name>
<organism evidence="2 3">
    <name type="scientific">Colletotrichum orchidophilum</name>
    <dbReference type="NCBI Taxonomy" id="1209926"/>
    <lineage>
        <taxon>Eukaryota</taxon>
        <taxon>Fungi</taxon>
        <taxon>Dikarya</taxon>
        <taxon>Ascomycota</taxon>
        <taxon>Pezizomycotina</taxon>
        <taxon>Sordariomycetes</taxon>
        <taxon>Hypocreomycetidae</taxon>
        <taxon>Glomerellales</taxon>
        <taxon>Glomerellaceae</taxon>
        <taxon>Colletotrichum</taxon>
    </lineage>
</organism>
<proteinExistence type="predicted"/>
<keyword evidence="3" id="KW-1185">Reference proteome</keyword>
<dbReference type="InterPro" id="IPR010730">
    <property type="entry name" value="HET"/>
</dbReference>
<dbReference type="PANTHER" id="PTHR33112">
    <property type="entry name" value="DOMAIN PROTEIN, PUTATIVE-RELATED"/>
    <property type="match status" value="1"/>
</dbReference>
<comment type="caution">
    <text evidence="2">The sequence shown here is derived from an EMBL/GenBank/DDBJ whole genome shotgun (WGS) entry which is preliminary data.</text>
</comment>
<reference evidence="2 3" key="1">
    <citation type="submission" date="2016-09" db="EMBL/GenBank/DDBJ databases">
        <authorList>
            <person name="Capua I."/>
            <person name="De Benedictis P."/>
            <person name="Joannis T."/>
            <person name="Lombin L.H."/>
            <person name="Cattoli G."/>
        </authorList>
    </citation>
    <scope>NUCLEOTIDE SEQUENCE [LARGE SCALE GENOMIC DNA]</scope>
    <source>
        <strain evidence="2 3">IMI 309357</strain>
    </source>
</reference>
<evidence type="ECO:0000259" key="1">
    <source>
        <dbReference type="Pfam" id="PF06985"/>
    </source>
</evidence>
<dbReference type="GeneID" id="34560629"/>
<dbReference type="AlphaFoldDB" id="A0A1G4B702"/>
<dbReference type="Proteomes" id="UP000176998">
    <property type="component" value="Unassembled WGS sequence"/>
</dbReference>
<accession>A0A1G4B702</accession>
<dbReference type="EMBL" id="MJBS01000060">
    <property type="protein sequence ID" value="OHE97229.1"/>
    <property type="molecule type" value="Genomic_DNA"/>
</dbReference>
<evidence type="ECO:0000313" key="2">
    <source>
        <dbReference type="EMBL" id="OHE97229.1"/>
    </source>
</evidence>
<feature type="domain" description="Heterokaryon incompatibility" evidence="1">
    <location>
        <begin position="46"/>
        <end position="132"/>
    </location>
</feature>
<dbReference type="RefSeq" id="XP_022474384.1">
    <property type="nucleotide sequence ID" value="XM_022619119.1"/>
</dbReference>
<dbReference type="PANTHER" id="PTHR33112:SF10">
    <property type="entry name" value="TOL"/>
    <property type="match status" value="1"/>
</dbReference>
<protein>
    <submittedName>
        <fullName evidence="2">HET domain-containing protein</fullName>
    </submittedName>
</protein>
<sequence length="133" mass="15691">MALDNAVLRRFSVSVKFFKSSLWSEVPQHPGDEVRLFRTTRKRARYATLGRRWSAHESFLLKKSKEIDLLRGIGWATVPKTFQHAMWLTWELGIKHVWIDNLCIVQDDPEDWHRELVKMKAVYGLSYIHIAAR</sequence>
<dbReference type="STRING" id="1209926.A0A1G4B702"/>
<dbReference type="Pfam" id="PF06985">
    <property type="entry name" value="HET"/>
    <property type="match status" value="1"/>
</dbReference>
<gene>
    <name evidence="2" type="ORF">CORC01_07483</name>
</gene>
<dbReference type="OrthoDB" id="3486565at2759"/>